<name>A0A7S1FAM0_NOCSC</name>
<protein>
    <submittedName>
        <fullName evidence="1">Uncharacterized protein</fullName>
    </submittedName>
</protein>
<dbReference type="AlphaFoldDB" id="A0A7S1FAM0"/>
<dbReference type="EMBL" id="HBFQ01042675">
    <property type="protein sequence ID" value="CAD8855851.1"/>
    <property type="molecule type" value="Transcribed_RNA"/>
</dbReference>
<sequence length="198" mass="22238">MECPVPRLSPSPPDCSRAFAASSEYVRWCGELRANALAKADTIVMDQLHRVQVWTWLAAVARTRATREDSSLGAPRLPCGVFRRIGEALGCEFGGVPLSSTHARSMTAYARKRQWDELVSEMQNKIETKVTEAASWGMDELTVWIRAPSGTSLAYDDIIAKIPLWVTDNMIRDYFVKNGFEATFRLQHPGFVSLTLQW</sequence>
<organism evidence="1">
    <name type="scientific">Noctiluca scintillans</name>
    <name type="common">Sea sparkle</name>
    <name type="synonym">Red tide dinoflagellate</name>
    <dbReference type="NCBI Taxonomy" id="2966"/>
    <lineage>
        <taxon>Eukaryota</taxon>
        <taxon>Sar</taxon>
        <taxon>Alveolata</taxon>
        <taxon>Dinophyceae</taxon>
        <taxon>Noctilucales</taxon>
        <taxon>Noctilucaceae</taxon>
        <taxon>Noctiluca</taxon>
    </lineage>
</organism>
<reference evidence="1" key="1">
    <citation type="submission" date="2021-01" db="EMBL/GenBank/DDBJ databases">
        <authorList>
            <person name="Corre E."/>
            <person name="Pelletier E."/>
            <person name="Niang G."/>
            <person name="Scheremetjew M."/>
            <person name="Finn R."/>
            <person name="Kale V."/>
            <person name="Holt S."/>
            <person name="Cochrane G."/>
            <person name="Meng A."/>
            <person name="Brown T."/>
            <person name="Cohen L."/>
        </authorList>
    </citation>
    <scope>NUCLEOTIDE SEQUENCE</scope>
</reference>
<evidence type="ECO:0000313" key="1">
    <source>
        <dbReference type="EMBL" id="CAD8855851.1"/>
    </source>
</evidence>
<gene>
    <name evidence="1" type="ORF">NSCI0253_LOCUS30203</name>
</gene>
<proteinExistence type="predicted"/>
<accession>A0A7S1FAM0</accession>